<reference evidence="1" key="1">
    <citation type="submission" date="2021-02" db="EMBL/GenBank/DDBJ databases">
        <authorList>
            <consortium name="DOE Joint Genome Institute"/>
            <person name="Ahrendt S."/>
            <person name="Looney B.P."/>
            <person name="Miyauchi S."/>
            <person name="Morin E."/>
            <person name="Drula E."/>
            <person name="Courty P.E."/>
            <person name="Chicoki N."/>
            <person name="Fauchery L."/>
            <person name="Kohler A."/>
            <person name="Kuo A."/>
            <person name="Labutti K."/>
            <person name="Pangilinan J."/>
            <person name="Lipzen A."/>
            <person name="Riley R."/>
            <person name="Andreopoulos W."/>
            <person name="He G."/>
            <person name="Johnson J."/>
            <person name="Barry K.W."/>
            <person name="Grigoriev I.V."/>
            <person name="Nagy L."/>
            <person name="Hibbett D."/>
            <person name="Henrissat B."/>
            <person name="Matheny P.B."/>
            <person name="Labbe J."/>
            <person name="Martin F."/>
        </authorList>
    </citation>
    <scope>NUCLEOTIDE SEQUENCE</scope>
    <source>
        <strain evidence="1">FP105234-sp</strain>
    </source>
</reference>
<evidence type="ECO:0000313" key="1">
    <source>
        <dbReference type="EMBL" id="KAI0049933.1"/>
    </source>
</evidence>
<organism evidence="1 2">
    <name type="scientific">Auriscalpium vulgare</name>
    <dbReference type="NCBI Taxonomy" id="40419"/>
    <lineage>
        <taxon>Eukaryota</taxon>
        <taxon>Fungi</taxon>
        <taxon>Dikarya</taxon>
        <taxon>Basidiomycota</taxon>
        <taxon>Agaricomycotina</taxon>
        <taxon>Agaricomycetes</taxon>
        <taxon>Russulales</taxon>
        <taxon>Auriscalpiaceae</taxon>
        <taxon>Auriscalpium</taxon>
    </lineage>
</organism>
<accession>A0ACB8S0H1</accession>
<evidence type="ECO:0000313" key="2">
    <source>
        <dbReference type="Proteomes" id="UP000814033"/>
    </source>
</evidence>
<proteinExistence type="predicted"/>
<sequence>MTTALAEVLLAAPSKVDLKSPQTAAYLTDLTALPLASILAEPTNLSSTSSQLTNALTNLCTSSYPTFLSLHSTTTGLSSTLSSFDSTLTSLLSDIPSLEDTARTFSSEIAGIQSERRRAALVLEHSAKLQDILELPLLADACVRNGYFQEALDLAAHAAALATRFPTVRVVQDVRAEVDGAVRTLLVQLLGILREPGKLPALFKAVSFLRRMHVLDEAELALAFLTGRLEVLDRTLQAVELEKKGIEGPRAKDAWVRYVKKYIDVWREGVHDVVTQYTTIFLERVPTGPGESPDTTALRGLIPKFTTHILARLLDTLRSALPHIPDPTALTSLLTQLTYCAAAFSRVGLDFRLLLPPLFSDAVRSGVAAEFHTATAEWQATLAKHADARRHPPSSWLGTAQLPREDALAGPSHTPPHVLAVYPPVATYANALLTALNGLRLLAPVALLPELARALDAELRTAAEALLGYVRTSVASGLDEEEKRVVKAVGTVFVRVFVPFIERALAQGVYGVDEGAAVGRSAELEGGVKEWEVWLEAVDNP</sequence>
<comment type="caution">
    <text evidence="1">The sequence shown here is derived from an EMBL/GenBank/DDBJ whole genome shotgun (WGS) entry which is preliminary data.</text>
</comment>
<dbReference type="EMBL" id="MU275867">
    <property type="protein sequence ID" value="KAI0049933.1"/>
    <property type="molecule type" value="Genomic_DNA"/>
</dbReference>
<name>A0ACB8S0H1_9AGAM</name>
<reference evidence="1" key="2">
    <citation type="journal article" date="2022" name="New Phytol.">
        <title>Evolutionary transition to the ectomycorrhizal habit in the genomes of a hyperdiverse lineage of mushroom-forming fungi.</title>
        <authorList>
            <person name="Looney B."/>
            <person name="Miyauchi S."/>
            <person name="Morin E."/>
            <person name="Drula E."/>
            <person name="Courty P.E."/>
            <person name="Kohler A."/>
            <person name="Kuo A."/>
            <person name="LaButti K."/>
            <person name="Pangilinan J."/>
            <person name="Lipzen A."/>
            <person name="Riley R."/>
            <person name="Andreopoulos W."/>
            <person name="He G."/>
            <person name="Johnson J."/>
            <person name="Nolan M."/>
            <person name="Tritt A."/>
            <person name="Barry K.W."/>
            <person name="Grigoriev I.V."/>
            <person name="Nagy L.G."/>
            <person name="Hibbett D."/>
            <person name="Henrissat B."/>
            <person name="Matheny P.B."/>
            <person name="Labbe J."/>
            <person name="Martin F.M."/>
        </authorList>
    </citation>
    <scope>NUCLEOTIDE SEQUENCE</scope>
    <source>
        <strain evidence="1">FP105234-sp</strain>
    </source>
</reference>
<dbReference type="Proteomes" id="UP000814033">
    <property type="component" value="Unassembled WGS sequence"/>
</dbReference>
<gene>
    <name evidence="1" type="ORF">FA95DRAFT_759061</name>
</gene>
<keyword evidence="2" id="KW-1185">Reference proteome</keyword>
<protein>
    <submittedName>
        <fullName evidence="1">Dor1-domain-containing protein</fullName>
    </submittedName>
</protein>